<dbReference type="InterPro" id="IPR027417">
    <property type="entry name" value="P-loop_NTPase"/>
</dbReference>
<proteinExistence type="predicted"/>
<evidence type="ECO:0000313" key="3">
    <source>
        <dbReference type="Proteomes" id="UP001221546"/>
    </source>
</evidence>
<dbReference type="RefSeq" id="WP_310885348.1">
    <property type="nucleotide sequence ID" value="NZ_CP121646.1"/>
</dbReference>
<dbReference type="SUPFAM" id="SSF52540">
    <property type="entry name" value="P-loop containing nucleoside triphosphate hydrolases"/>
    <property type="match status" value="1"/>
</dbReference>
<dbReference type="EMBL" id="CP121646">
    <property type="protein sequence ID" value="WFU62690.1"/>
    <property type="molecule type" value="Genomic_DNA"/>
</dbReference>
<dbReference type="Proteomes" id="UP001221546">
    <property type="component" value="Chromosome"/>
</dbReference>
<reference evidence="2 3" key="1">
    <citation type="submission" date="2023-04" db="EMBL/GenBank/DDBJ databases">
        <title>Australian commercial rhizobial inoculants.</title>
        <authorList>
            <person name="Kohlmeier M.G."/>
            <person name="O'Hara G.W."/>
            <person name="Colombi E."/>
            <person name="Ramsay J.P."/>
            <person name="Terpolilli J."/>
        </authorList>
    </citation>
    <scope>NUCLEOTIDE SEQUENCE [LARGE SCALE GENOMIC DNA]</scope>
    <source>
        <strain evidence="2 3">CB627</strain>
    </source>
</reference>
<keyword evidence="3" id="KW-1185">Reference proteome</keyword>
<gene>
    <name evidence="2" type="ORF">QA636_35460</name>
</gene>
<dbReference type="Pfam" id="PF25199">
    <property type="entry name" value="nSTAND_NTPase5"/>
    <property type="match status" value="1"/>
</dbReference>
<dbReference type="InterPro" id="IPR057574">
    <property type="entry name" value="nSTAND_NTPase5_dom"/>
</dbReference>
<feature type="domain" description="AAA+ ATPase" evidence="1">
    <location>
        <begin position="330"/>
        <end position="469"/>
    </location>
</feature>
<sequence>MPISTKQLVESIDPTRTVLFFGSGSSIPSKAPSAQALINHLAKKFSLPTTGFMLSEVASLAEQKHSRSEVIAVIRDQFKGLKPTGGLLNLPLYKWRSLFTTNYDDLIEQCYGRRSLPIVPISSNFDFGLDPNPAAVRLYKLHGTIEKDISDGNKSRIILSETDYDQTIDYREFLYDRLKGDLAGSRLIIIGHSLNDADIRDVVNRAATINARAENGGQIVLLLYTEDHDRAALFERRGISVCFAGIDEFFAALTHRHFGDTDGRDTSDPLDGHPALQPVTIDVAHASDSKRADAGAMFNGWPATHADILAGLTFERTIASTATDYLNSENALVAIILGASGVGKTTAARQLLQRLRQTGSLCWEHKPDLPLLPEQWAAVAEQLREQGKVGALLIDDAHSQLYPLNELVDRLFANDNGHLKIILTTTRHQWNPRVKSPTLYRNGKEFALVRLSNEEIERLLQLIDISDPLRRLVEPMFSGFSRAERRRRLIDRCEADMFVCLKNIFASESFDDIILREYADLAPELQDVYRYVAAMETAGVRIHRQLLIRILRIPAQTIAAALDRLTDIVSEYDIEPKDGIFGWRTRHTVIAAIVTRFKFSDIDKVIELFDLVIDNLSPTYDIEIRTIRELCNVDTGIPRLPEKEVQNRLYRKLMSLAPSERVPRHRLIRNLIGAGAYEKAETEIRIFEKDFGADGPVYRYKVQLLLARAVRVPGILPEDRLQILESAREMALLGINRFPLNKTLLTAYADVGVEYYRRTSSYAYFDEAIEMLKNAEERLGDPDLSRIIGRYVRRIQGQAYESSMDEDGD</sequence>
<dbReference type="InterPro" id="IPR003593">
    <property type="entry name" value="AAA+_ATPase"/>
</dbReference>
<evidence type="ECO:0000313" key="2">
    <source>
        <dbReference type="EMBL" id="WFU62690.1"/>
    </source>
</evidence>
<name>A0ABY8JAU4_9BRAD</name>
<dbReference type="SMART" id="SM00382">
    <property type="entry name" value="AAA"/>
    <property type="match status" value="1"/>
</dbReference>
<accession>A0ABY8JAU4</accession>
<dbReference type="Pfam" id="PF13289">
    <property type="entry name" value="SIR2_2"/>
    <property type="match status" value="1"/>
</dbReference>
<dbReference type="Gene3D" id="3.40.50.300">
    <property type="entry name" value="P-loop containing nucleotide triphosphate hydrolases"/>
    <property type="match status" value="1"/>
</dbReference>
<protein>
    <submittedName>
        <fullName evidence="2">SIR2 family protein</fullName>
    </submittedName>
</protein>
<organism evidence="2 3">
    <name type="scientific">Bradyrhizobium brasilense</name>
    <dbReference type="NCBI Taxonomy" id="1419277"/>
    <lineage>
        <taxon>Bacteria</taxon>
        <taxon>Pseudomonadati</taxon>
        <taxon>Pseudomonadota</taxon>
        <taxon>Alphaproteobacteria</taxon>
        <taxon>Hyphomicrobiales</taxon>
        <taxon>Nitrobacteraceae</taxon>
        <taxon>Bradyrhizobium</taxon>
    </lineage>
</organism>
<evidence type="ECO:0000259" key="1">
    <source>
        <dbReference type="SMART" id="SM00382"/>
    </source>
</evidence>